<accession>A0A372LKH9</accession>
<dbReference type="Gene3D" id="3.40.50.720">
    <property type="entry name" value="NAD(P)-binding Rossmann-like Domain"/>
    <property type="match status" value="1"/>
</dbReference>
<proteinExistence type="inferred from homology"/>
<evidence type="ECO:0000256" key="5">
    <source>
        <dbReference type="ARBA" id="ARBA00018569"/>
    </source>
</evidence>
<dbReference type="EMBL" id="QVTE01000046">
    <property type="protein sequence ID" value="RFU67135.1"/>
    <property type="molecule type" value="Genomic_DNA"/>
</dbReference>
<dbReference type="GO" id="GO:0006012">
    <property type="term" value="P:galactose metabolic process"/>
    <property type="evidence" value="ECO:0007669"/>
    <property type="project" value="UniProtKB-UniPathway"/>
</dbReference>
<dbReference type="InterPro" id="IPR005886">
    <property type="entry name" value="UDP_G4E"/>
</dbReference>
<comment type="cofactor">
    <cofactor evidence="2 8">
        <name>NAD(+)</name>
        <dbReference type="ChEBI" id="CHEBI:57540"/>
    </cofactor>
</comment>
<dbReference type="CDD" id="cd05247">
    <property type="entry name" value="UDP_G4E_1_SDR_e"/>
    <property type="match status" value="1"/>
</dbReference>
<comment type="similarity">
    <text evidence="3 8">Belongs to the NAD(P)-dependent epimerase/dehydratase family.</text>
</comment>
<dbReference type="PRINTS" id="PR01713">
    <property type="entry name" value="NUCEPIMERASE"/>
</dbReference>
<comment type="caution">
    <text evidence="10">The sequence shown here is derived from an EMBL/GenBank/DDBJ whole genome shotgun (WGS) entry which is preliminary data.</text>
</comment>
<dbReference type="Proteomes" id="UP000264541">
    <property type="component" value="Unassembled WGS sequence"/>
</dbReference>
<evidence type="ECO:0000256" key="6">
    <source>
        <dbReference type="ARBA" id="ARBA00023027"/>
    </source>
</evidence>
<sequence>MNILVTGGNGYIGSHTCIALLEAGHSVIIADNLSNSKCETVMKIMDIADKEVTFYEIDVTDAESVEIIFRNYKIDGVIHFAGLKAVGESIEKPLEYYYNNIVSTMVLTKACQKYGVNRFVFSSSATVFGDNKVPFVETMDLLPTTNPYGETKAMSERILTDIANANPTFSVSILRYFNPVGAHESGKIGEAPNGIPNNLMPYVTQVAKGKLEKLRVFGNDYPTVDGTGVRDYIHVIDLAEGHVAALEKLTEGIHIYNLGTGKGTSVLELVKAFEEANGIEVPYEIVERRPGDIASCYADASKAKRELGWTAKRDLISMCRDAWQFEKNYKE</sequence>
<protein>
    <recommendedName>
        <fullName evidence="5 8">UDP-glucose 4-epimerase</fullName>
        <ecNumber evidence="4 8">5.1.3.2</ecNumber>
    </recommendedName>
</protein>
<comment type="catalytic activity">
    <reaction evidence="1 8">
        <text>UDP-alpha-D-glucose = UDP-alpha-D-galactose</text>
        <dbReference type="Rhea" id="RHEA:22168"/>
        <dbReference type="ChEBI" id="CHEBI:58885"/>
        <dbReference type="ChEBI" id="CHEBI:66914"/>
        <dbReference type="EC" id="5.1.3.2"/>
    </reaction>
</comment>
<dbReference type="NCBIfam" id="NF007956">
    <property type="entry name" value="PRK10675.1"/>
    <property type="match status" value="1"/>
</dbReference>
<comment type="pathway">
    <text evidence="8">Carbohydrate metabolism; galactose metabolism.</text>
</comment>
<evidence type="ECO:0000313" key="11">
    <source>
        <dbReference type="Proteomes" id="UP000264541"/>
    </source>
</evidence>
<evidence type="ECO:0000256" key="1">
    <source>
        <dbReference type="ARBA" id="ARBA00000083"/>
    </source>
</evidence>
<keyword evidence="8" id="KW-0119">Carbohydrate metabolism</keyword>
<dbReference type="InterPro" id="IPR036291">
    <property type="entry name" value="NAD(P)-bd_dom_sf"/>
</dbReference>
<evidence type="ECO:0000256" key="7">
    <source>
        <dbReference type="ARBA" id="ARBA00023235"/>
    </source>
</evidence>
<dbReference type="AlphaFoldDB" id="A0A372LKH9"/>
<name>A0A372LKH9_9BACI</name>
<feature type="domain" description="NAD(P)-binding" evidence="9">
    <location>
        <begin position="4"/>
        <end position="321"/>
    </location>
</feature>
<dbReference type="SUPFAM" id="SSF51735">
    <property type="entry name" value="NAD(P)-binding Rossmann-fold domains"/>
    <property type="match status" value="1"/>
</dbReference>
<evidence type="ECO:0000259" key="9">
    <source>
        <dbReference type="Pfam" id="PF16363"/>
    </source>
</evidence>
<dbReference type="PANTHER" id="PTHR43725:SF47">
    <property type="entry name" value="UDP-GLUCOSE 4-EPIMERASE"/>
    <property type="match status" value="1"/>
</dbReference>
<dbReference type="OrthoDB" id="9801785at2"/>
<dbReference type="Pfam" id="PF16363">
    <property type="entry name" value="GDP_Man_Dehyd"/>
    <property type="match status" value="1"/>
</dbReference>
<dbReference type="Gene3D" id="3.90.25.10">
    <property type="entry name" value="UDP-galactose 4-epimerase, domain 1"/>
    <property type="match status" value="1"/>
</dbReference>
<dbReference type="RefSeq" id="WP_117327742.1">
    <property type="nucleotide sequence ID" value="NZ_QVTE01000046.1"/>
</dbReference>
<dbReference type="EC" id="5.1.3.2" evidence="4 8"/>
<dbReference type="GO" id="GO:0003978">
    <property type="term" value="F:UDP-glucose 4-epimerase activity"/>
    <property type="evidence" value="ECO:0007669"/>
    <property type="project" value="UniProtKB-UniRule"/>
</dbReference>
<keyword evidence="6 8" id="KW-0520">NAD</keyword>
<evidence type="ECO:0000256" key="4">
    <source>
        <dbReference type="ARBA" id="ARBA00013189"/>
    </source>
</evidence>
<dbReference type="FunFam" id="3.90.25.10:FF:000028">
    <property type="entry name" value="UDP-glucose 4-epimerase GalE"/>
    <property type="match status" value="1"/>
</dbReference>
<dbReference type="NCBIfam" id="TIGR01179">
    <property type="entry name" value="galE"/>
    <property type="match status" value="1"/>
</dbReference>
<dbReference type="InterPro" id="IPR016040">
    <property type="entry name" value="NAD(P)-bd_dom"/>
</dbReference>
<evidence type="ECO:0000256" key="2">
    <source>
        <dbReference type="ARBA" id="ARBA00001911"/>
    </source>
</evidence>
<gene>
    <name evidence="10" type="primary">galE</name>
    <name evidence="10" type="ORF">D0469_16090</name>
</gene>
<dbReference type="PANTHER" id="PTHR43725">
    <property type="entry name" value="UDP-GLUCOSE 4-EPIMERASE"/>
    <property type="match status" value="1"/>
</dbReference>
<evidence type="ECO:0000313" key="10">
    <source>
        <dbReference type="EMBL" id="RFU67135.1"/>
    </source>
</evidence>
<reference evidence="10 11" key="1">
    <citation type="submission" date="2018-08" db="EMBL/GenBank/DDBJ databases">
        <title>Bacillus chawlae sp. nov., Bacillus glennii sp. nov., and Bacillus saganii sp. nov. Isolated from the Vehicle Assembly Building at Kennedy Space Center where the Viking Spacecraft were Assembled.</title>
        <authorList>
            <person name="Seuylemezian A."/>
            <person name="Vaishampayan P."/>
        </authorList>
    </citation>
    <scope>NUCLEOTIDE SEQUENCE [LARGE SCALE GENOMIC DNA]</scope>
    <source>
        <strain evidence="10 11">V47-23a</strain>
    </source>
</reference>
<keyword evidence="11" id="KW-1185">Reference proteome</keyword>
<evidence type="ECO:0000256" key="3">
    <source>
        <dbReference type="ARBA" id="ARBA00007637"/>
    </source>
</evidence>
<dbReference type="UniPathway" id="UPA00214"/>
<organism evidence="10 11">
    <name type="scientific">Peribacillus saganii</name>
    <dbReference type="NCBI Taxonomy" id="2303992"/>
    <lineage>
        <taxon>Bacteria</taxon>
        <taxon>Bacillati</taxon>
        <taxon>Bacillota</taxon>
        <taxon>Bacilli</taxon>
        <taxon>Bacillales</taxon>
        <taxon>Bacillaceae</taxon>
        <taxon>Peribacillus</taxon>
    </lineage>
</organism>
<comment type="subunit">
    <text evidence="8">Homodimer.</text>
</comment>
<keyword evidence="7 8" id="KW-0413">Isomerase</keyword>
<dbReference type="GO" id="GO:0005829">
    <property type="term" value="C:cytosol"/>
    <property type="evidence" value="ECO:0007669"/>
    <property type="project" value="TreeGrafter"/>
</dbReference>
<evidence type="ECO:0000256" key="8">
    <source>
        <dbReference type="RuleBase" id="RU366046"/>
    </source>
</evidence>